<reference evidence="3" key="1">
    <citation type="journal article" date="2023" name="G3 (Bethesda)">
        <title>A reference genome for the long-term kleptoplast-retaining sea slug Elysia crispata morphotype clarki.</title>
        <authorList>
            <person name="Eastman K.E."/>
            <person name="Pendleton A.L."/>
            <person name="Shaikh M.A."/>
            <person name="Suttiyut T."/>
            <person name="Ogas R."/>
            <person name="Tomko P."/>
            <person name="Gavelis G."/>
            <person name="Widhalm J.R."/>
            <person name="Wisecaver J.H."/>
        </authorList>
    </citation>
    <scope>NUCLEOTIDE SEQUENCE</scope>
    <source>
        <strain evidence="3">ECLA1</strain>
    </source>
</reference>
<evidence type="ECO:0000313" key="4">
    <source>
        <dbReference type="Proteomes" id="UP001283361"/>
    </source>
</evidence>
<evidence type="ECO:0000256" key="2">
    <source>
        <dbReference type="SAM" id="Phobius"/>
    </source>
</evidence>
<keyword evidence="4" id="KW-1185">Reference proteome</keyword>
<comment type="caution">
    <text evidence="3">The sequence shown here is derived from an EMBL/GenBank/DDBJ whole genome shotgun (WGS) entry which is preliminary data.</text>
</comment>
<keyword evidence="2" id="KW-1133">Transmembrane helix</keyword>
<feature type="region of interest" description="Disordered" evidence="1">
    <location>
        <begin position="87"/>
        <end position="154"/>
    </location>
</feature>
<evidence type="ECO:0000256" key="1">
    <source>
        <dbReference type="SAM" id="MobiDB-lite"/>
    </source>
</evidence>
<feature type="compositionally biased region" description="Low complexity" evidence="1">
    <location>
        <begin position="126"/>
        <end position="144"/>
    </location>
</feature>
<feature type="transmembrane region" description="Helical" evidence="2">
    <location>
        <begin position="60"/>
        <end position="81"/>
    </location>
</feature>
<evidence type="ECO:0000313" key="3">
    <source>
        <dbReference type="EMBL" id="KAK3765628.1"/>
    </source>
</evidence>
<keyword evidence="2" id="KW-0472">Membrane</keyword>
<organism evidence="3 4">
    <name type="scientific">Elysia crispata</name>
    <name type="common">lettuce slug</name>
    <dbReference type="NCBI Taxonomy" id="231223"/>
    <lineage>
        <taxon>Eukaryota</taxon>
        <taxon>Metazoa</taxon>
        <taxon>Spiralia</taxon>
        <taxon>Lophotrochozoa</taxon>
        <taxon>Mollusca</taxon>
        <taxon>Gastropoda</taxon>
        <taxon>Heterobranchia</taxon>
        <taxon>Euthyneura</taxon>
        <taxon>Panpulmonata</taxon>
        <taxon>Sacoglossa</taxon>
        <taxon>Placobranchoidea</taxon>
        <taxon>Plakobranchidae</taxon>
        <taxon>Elysia</taxon>
    </lineage>
</organism>
<proteinExistence type="predicted"/>
<accession>A0AAE1DDQ2</accession>
<dbReference type="Proteomes" id="UP001283361">
    <property type="component" value="Unassembled WGS sequence"/>
</dbReference>
<name>A0AAE1DDQ2_9GAST</name>
<keyword evidence="2" id="KW-0812">Transmembrane</keyword>
<dbReference type="EMBL" id="JAWDGP010004282">
    <property type="protein sequence ID" value="KAK3765628.1"/>
    <property type="molecule type" value="Genomic_DNA"/>
</dbReference>
<gene>
    <name evidence="3" type="ORF">RRG08_021307</name>
</gene>
<feature type="transmembrane region" description="Helical" evidence="2">
    <location>
        <begin position="12"/>
        <end position="32"/>
    </location>
</feature>
<sequence>MIVFKGAKLESSHILVFGICSTPCNLRFYYFLAAEMGENASTNKFTASTPKEANFALSHYIFSFVQLFVIVGVMVVFIILIKKKQSAELTETKEKEKDEITETKETDLDLDPAGEQKTPLTTDAESTSGSDPSSSESTKTSSSSIDLATREETD</sequence>
<protein>
    <submittedName>
        <fullName evidence="3">Uncharacterized protein</fullName>
    </submittedName>
</protein>
<dbReference type="AlphaFoldDB" id="A0AAE1DDQ2"/>
<feature type="compositionally biased region" description="Basic and acidic residues" evidence="1">
    <location>
        <begin position="90"/>
        <end position="107"/>
    </location>
</feature>